<dbReference type="Pfam" id="PF12796">
    <property type="entry name" value="Ank_2"/>
    <property type="match status" value="1"/>
</dbReference>
<feature type="repeat" description="ANK" evidence="3">
    <location>
        <begin position="39"/>
        <end position="71"/>
    </location>
</feature>
<keyword evidence="6" id="KW-1185">Reference proteome</keyword>
<evidence type="ECO:0000256" key="3">
    <source>
        <dbReference type="PROSITE-ProRule" id="PRU00023"/>
    </source>
</evidence>
<evidence type="ECO:0000256" key="1">
    <source>
        <dbReference type="ARBA" id="ARBA00022737"/>
    </source>
</evidence>
<dbReference type="PROSITE" id="PS50297">
    <property type="entry name" value="ANK_REP_REGION"/>
    <property type="match status" value="2"/>
</dbReference>
<dbReference type="Gene3D" id="1.25.40.20">
    <property type="entry name" value="Ankyrin repeat-containing domain"/>
    <property type="match status" value="1"/>
</dbReference>
<reference evidence="5 6" key="1">
    <citation type="submission" date="2019-02" db="EMBL/GenBank/DDBJ databases">
        <title>Deep-cultivation of Planctomycetes and their phenomic and genomic characterization uncovers novel biology.</title>
        <authorList>
            <person name="Wiegand S."/>
            <person name="Jogler M."/>
            <person name="Boedeker C."/>
            <person name="Pinto D."/>
            <person name="Vollmers J."/>
            <person name="Rivas-Marin E."/>
            <person name="Kohn T."/>
            <person name="Peeters S.H."/>
            <person name="Heuer A."/>
            <person name="Rast P."/>
            <person name="Oberbeckmann S."/>
            <person name="Bunk B."/>
            <person name="Jeske O."/>
            <person name="Meyerdierks A."/>
            <person name="Storesund J.E."/>
            <person name="Kallscheuer N."/>
            <person name="Luecker S."/>
            <person name="Lage O.M."/>
            <person name="Pohl T."/>
            <person name="Merkel B.J."/>
            <person name="Hornburger P."/>
            <person name="Mueller R.-W."/>
            <person name="Bruemmer F."/>
            <person name="Labrenz M."/>
            <person name="Spormann A.M."/>
            <person name="Op den Camp H."/>
            <person name="Overmann J."/>
            <person name="Amann R."/>
            <person name="Jetten M.S.M."/>
            <person name="Mascher T."/>
            <person name="Medema M.H."/>
            <person name="Devos D.P."/>
            <person name="Kaster A.-K."/>
            <person name="Ovreas L."/>
            <person name="Rohde M."/>
            <person name="Galperin M.Y."/>
            <person name="Jogler C."/>
        </authorList>
    </citation>
    <scope>NUCLEOTIDE SEQUENCE [LARGE SCALE GENOMIC DNA]</scope>
    <source>
        <strain evidence="5 6">ETA_A1</strain>
    </source>
</reference>
<dbReference type="PROSITE" id="PS50088">
    <property type="entry name" value="ANK_REPEAT"/>
    <property type="match status" value="2"/>
</dbReference>
<feature type="repeat" description="ANK" evidence="3">
    <location>
        <begin position="110"/>
        <end position="142"/>
    </location>
</feature>
<protein>
    <submittedName>
        <fullName evidence="5">Ankyrin repeats (3 copies)</fullName>
    </submittedName>
</protein>
<dbReference type="AlphaFoldDB" id="A0A517Y1Z3"/>
<evidence type="ECO:0000256" key="2">
    <source>
        <dbReference type="ARBA" id="ARBA00023043"/>
    </source>
</evidence>
<dbReference type="EMBL" id="CP036273">
    <property type="protein sequence ID" value="QDU23781.1"/>
    <property type="molecule type" value="Genomic_DNA"/>
</dbReference>
<dbReference type="Pfam" id="PF05076">
    <property type="entry name" value="SUFU"/>
    <property type="match status" value="1"/>
</dbReference>
<evidence type="ECO:0000259" key="4">
    <source>
        <dbReference type="Pfam" id="PF05076"/>
    </source>
</evidence>
<dbReference type="KEGG" id="uli:ETAA1_57890"/>
<gene>
    <name evidence="5" type="ORF">ETAA1_57890</name>
</gene>
<organism evidence="5 6">
    <name type="scientific">Urbifossiella limnaea</name>
    <dbReference type="NCBI Taxonomy" id="2528023"/>
    <lineage>
        <taxon>Bacteria</taxon>
        <taxon>Pseudomonadati</taxon>
        <taxon>Planctomycetota</taxon>
        <taxon>Planctomycetia</taxon>
        <taxon>Gemmatales</taxon>
        <taxon>Gemmataceae</taxon>
        <taxon>Urbifossiella</taxon>
    </lineage>
</organism>
<dbReference type="Proteomes" id="UP000319576">
    <property type="component" value="Chromosome"/>
</dbReference>
<dbReference type="InterPro" id="IPR036770">
    <property type="entry name" value="Ankyrin_rpt-contain_sf"/>
</dbReference>
<proteinExistence type="predicted"/>
<dbReference type="SMART" id="SM00248">
    <property type="entry name" value="ANK"/>
    <property type="match status" value="4"/>
</dbReference>
<dbReference type="OrthoDB" id="4827574at2"/>
<keyword evidence="1" id="KW-0677">Repeat</keyword>
<dbReference type="InterPro" id="IPR002110">
    <property type="entry name" value="Ankyrin_rpt"/>
</dbReference>
<keyword evidence="2 3" id="KW-0040">ANK repeat</keyword>
<feature type="domain" description="Suppressor of fused-like" evidence="4">
    <location>
        <begin position="218"/>
        <end position="373"/>
    </location>
</feature>
<name>A0A517Y1Z3_9BACT</name>
<dbReference type="PANTHER" id="PTHR24134:SF9">
    <property type="entry name" value="ANKYRIN REPEAT AND SOCS BOX PROTEIN 8"/>
    <property type="match status" value="1"/>
</dbReference>
<sequence length="376" mass="40701">MTTEQDLLIWFGGFRRTNDLEGIARLLDDHPEMVTSPQCASTMIHSAARDGNTALVALLVGRGVDVNMPDDPQTPDRPIGTASRCNRLDTVRWLLEHGSDVNYGWDGDFDTCVPLSAAIYLGNFEMVRLLVEAGAYLNVLDRTNRTPLGWAGGQPEIAAYLRSKGALEPHEVPGYVPRPLPDPIPEHIDRAVGPVRPNSWLPIVPDDANPVPVRAADGDGVVCLFTAGMSARPQPPGPGDGYDRAELACFLAGWPDDPADWTDAHLWPVHWLRRLAAYPWQTGVGYGGPVAVVANGDPPAPLGPGTALTCWLLLADKAPLERAYLADGTEVVFYTAVPIHTAERNYERAHGTEALLERFADAGVPDHIDPARPSVV</sequence>
<dbReference type="PANTHER" id="PTHR24134">
    <property type="entry name" value="ANKYRIN REPEAT-CONTAINING PROTEIN DDB_G0279043"/>
    <property type="match status" value="1"/>
</dbReference>
<dbReference type="Pfam" id="PF00023">
    <property type="entry name" value="Ank"/>
    <property type="match status" value="1"/>
</dbReference>
<evidence type="ECO:0000313" key="6">
    <source>
        <dbReference type="Proteomes" id="UP000319576"/>
    </source>
</evidence>
<accession>A0A517Y1Z3</accession>
<dbReference type="RefSeq" id="WP_145244005.1">
    <property type="nucleotide sequence ID" value="NZ_CP036273.1"/>
</dbReference>
<dbReference type="SUPFAM" id="SSF48403">
    <property type="entry name" value="Ankyrin repeat"/>
    <property type="match status" value="1"/>
</dbReference>
<dbReference type="InterPro" id="IPR020941">
    <property type="entry name" value="SUFU-like_domain"/>
</dbReference>
<evidence type="ECO:0000313" key="5">
    <source>
        <dbReference type="EMBL" id="QDU23781.1"/>
    </source>
</evidence>